<gene>
    <name evidence="1" type="ORF">CALMAC_LOCUS6097</name>
</gene>
<sequence>MRTVHVQKRLFQRVDLFQLLQHIVKELYSPFKMMHTLNTRTQTADVINIITGGSEKINRVGCRVCSRRLKSSGLWTNPAGTFARGRTGAMNISRCLFNNNKSTFGKQRCITVKFVLLFTSMYDLGLFSLPRQLLGFCVNVPPLPGYEKSLLPPLL</sequence>
<evidence type="ECO:0000313" key="2">
    <source>
        <dbReference type="Proteomes" id="UP000410492"/>
    </source>
</evidence>
<protein>
    <submittedName>
        <fullName evidence="1">Uncharacterized protein</fullName>
    </submittedName>
</protein>
<reference evidence="1 2" key="1">
    <citation type="submission" date="2019-01" db="EMBL/GenBank/DDBJ databases">
        <authorList>
            <person name="Sayadi A."/>
        </authorList>
    </citation>
    <scope>NUCLEOTIDE SEQUENCE [LARGE SCALE GENOMIC DNA]</scope>
</reference>
<dbReference type="Proteomes" id="UP000410492">
    <property type="component" value="Unassembled WGS sequence"/>
</dbReference>
<keyword evidence="2" id="KW-1185">Reference proteome</keyword>
<organism evidence="1 2">
    <name type="scientific">Callosobruchus maculatus</name>
    <name type="common">Southern cowpea weevil</name>
    <name type="synonym">Pulse bruchid</name>
    <dbReference type="NCBI Taxonomy" id="64391"/>
    <lineage>
        <taxon>Eukaryota</taxon>
        <taxon>Metazoa</taxon>
        <taxon>Ecdysozoa</taxon>
        <taxon>Arthropoda</taxon>
        <taxon>Hexapoda</taxon>
        <taxon>Insecta</taxon>
        <taxon>Pterygota</taxon>
        <taxon>Neoptera</taxon>
        <taxon>Endopterygota</taxon>
        <taxon>Coleoptera</taxon>
        <taxon>Polyphaga</taxon>
        <taxon>Cucujiformia</taxon>
        <taxon>Chrysomeloidea</taxon>
        <taxon>Chrysomelidae</taxon>
        <taxon>Bruchinae</taxon>
        <taxon>Bruchini</taxon>
        <taxon>Callosobruchus</taxon>
    </lineage>
</organism>
<proteinExistence type="predicted"/>
<dbReference type="AlphaFoldDB" id="A0A653C4B5"/>
<name>A0A653C4B5_CALMS</name>
<evidence type="ECO:0000313" key="1">
    <source>
        <dbReference type="EMBL" id="VEN42704.1"/>
    </source>
</evidence>
<dbReference type="EMBL" id="CAACVG010006943">
    <property type="protein sequence ID" value="VEN42704.1"/>
    <property type="molecule type" value="Genomic_DNA"/>
</dbReference>
<accession>A0A653C4B5</accession>